<dbReference type="InterPro" id="IPR000742">
    <property type="entry name" value="EGF"/>
</dbReference>
<protein>
    <recommendedName>
        <fullName evidence="4">EGF-like domain-containing protein</fullName>
    </recommendedName>
</protein>
<dbReference type="PROSITE" id="PS01186">
    <property type="entry name" value="EGF_2"/>
    <property type="match status" value="1"/>
</dbReference>
<keyword evidence="3" id="KW-0472">Membrane</keyword>
<keyword evidence="3" id="KW-0812">Transmembrane</keyword>
<dbReference type="Proteomes" id="UP001217089">
    <property type="component" value="Unassembled WGS sequence"/>
</dbReference>
<feature type="transmembrane region" description="Helical" evidence="3">
    <location>
        <begin position="86"/>
        <end position="110"/>
    </location>
</feature>
<evidence type="ECO:0000256" key="3">
    <source>
        <dbReference type="SAM" id="Phobius"/>
    </source>
</evidence>
<dbReference type="CDD" id="cd00054">
    <property type="entry name" value="EGF_CA"/>
    <property type="match status" value="1"/>
</dbReference>
<comment type="caution">
    <text evidence="5">The sequence shown here is derived from an EMBL/GenBank/DDBJ whole genome shotgun (WGS) entry which is preliminary data.</text>
</comment>
<evidence type="ECO:0000259" key="4">
    <source>
        <dbReference type="PROSITE" id="PS50026"/>
    </source>
</evidence>
<feature type="disulfide bond" evidence="2">
    <location>
        <begin position="40"/>
        <end position="49"/>
    </location>
</feature>
<keyword evidence="2" id="KW-0245">EGF-like domain</keyword>
<dbReference type="InterPro" id="IPR001881">
    <property type="entry name" value="EGF-like_Ca-bd_dom"/>
</dbReference>
<evidence type="ECO:0000313" key="5">
    <source>
        <dbReference type="EMBL" id="KAJ8298036.1"/>
    </source>
</evidence>
<keyword evidence="6" id="KW-1185">Reference proteome</keyword>
<feature type="domain" description="EGF-like" evidence="4">
    <location>
        <begin position="14"/>
        <end position="50"/>
    </location>
</feature>
<name>A0ABQ9E0R6_TEGGR</name>
<keyword evidence="3" id="KW-1133">Transmembrane helix</keyword>
<sequence>MTSAQKCFAPLIYDMNQCITYQCKMNGKCIDLWHRAVCKCPHGYKRPDCSKKITCADSPCRDNQSCVESEGTYKCIVPEHSTIPTVAIVTGSIAAFMAVAGSAFGLGYYVKKKKENPITPETNKEV</sequence>
<evidence type="ECO:0000256" key="1">
    <source>
        <dbReference type="ARBA" id="ARBA00023157"/>
    </source>
</evidence>
<organism evidence="5 6">
    <name type="scientific">Tegillarca granosa</name>
    <name type="common">Malaysian cockle</name>
    <name type="synonym">Anadara granosa</name>
    <dbReference type="NCBI Taxonomy" id="220873"/>
    <lineage>
        <taxon>Eukaryota</taxon>
        <taxon>Metazoa</taxon>
        <taxon>Spiralia</taxon>
        <taxon>Lophotrochozoa</taxon>
        <taxon>Mollusca</taxon>
        <taxon>Bivalvia</taxon>
        <taxon>Autobranchia</taxon>
        <taxon>Pteriomorphia</taxon>
        <taxon>Arcoida</taxon>
        <taxon>Arcoidea</taxon>
        <taxon>Arcidae</taxon>
        <taxon>Tegillarca</taxon>
    </lineage>
</organism>
<dbReference type="EMBL" id="JARBDR010000923">
    <property type="protein sequence ID" value="KAJ8298036.1"/>
    <property type="molecule type" value="Genomic_DNA"/>
</dbReference>
<dbReference type="Gene3D" id="2.10.25.10">
    <property type="entry name" value="Laminin"/>
    <property type="match status" value="1"/>
</dbReference>
<keyword evidence="1 2" id="KW-1015">Disulfide bond</keyword>
<evidence type="ECO:0000313" key="6">
    <source>
        <dbReference type="Proteomes" id="UP001217089"/>
    </source>
</evidence>
<dbReference type="Pfam" id="PF00008">
    <property type="entry name" value="EGF"/>
    <property type="match status" value="1"/>
</dbReference>
<dbReference type="SMART" id="SM00179">
    <property type="entry name" value="EGF_CA"/>
    <property type="match status" value="1"/>
</dbReference>
<comment type="caution">
    <text evidence="2">Lacks conserved residue(s) required for the propagation of feature annotation.</text>
</comment>
<evidence type="ECO:0000256" key="2">
    <source>
        <dbReference type="PROSITE-ProRule" id="PRU00076"/>
    </source>
</evidence>
<proteinExistence type="predicted"/>
<reference evidence="5 6" key="1">
    <citation type="submission" date="2022-12" db="EMBL/GenBank/DDBJ databases">
        <title>Chromosome-level genome of Tegillarca granosa.</title>
        <authorList>
            <person name="Kim J."/>
        </authorList>
    </citation>
    <scope>NUCLEOTIDE SEQUENCE [LARGE SCALE GENOMIC DNA]</scope>
    <source>
        <strain evidence="5">Teg-2019</strain>
        <tissue evidence="5">Adductor muscle</tissue>
    </source>
</reference>
<gene>
    <name evidence="5" type="ORF">KUTeg_024567</name>
</gene>
<dbReference type="SUPFAM" id="SSF57196">
    <property type="entry name" value="EGF/Laminin"/>
    <property type="match status" value="1"/>
</dbReference>
<dbReference type="PROSITE" id="PS50026">
    <property type="entry name" value="EGF_3"/>
    <property type="match status" value="1"/>
</dbReference>
<accession>A0ABQ9E0R6</accession>